<feature type="transmembrane region" description="Helical" evidence="10">
    <location>
        <begin position="524"/>
        <end position="547"/>
    </location>
</feature>
<evidence type="ECO:0000256" key="3">
    <source>
        <dbReference type="ARBA" id="ARBA00022692"/>
    </source>
</evidence>
<evidence type="ECO:0000256" key="1">
    <source>
        <dbReference type="ARBA" id="ARBA00004141"/>
    </source>
</evidence>
<evidence type="ECO:0000313" key="13">
    <source>
        <dbReference type="Proteomes" id="UP000267821"/>
    </source>
</evidence>
<dbReference type="SUPFAM" id="SSF81660">
    <property type="entry name" value="Metal cation-transporting ATPase, ATP-binding domain N"/>
    <property type="match status" value="1"/>
</dbReference>
<evidence type="ECO:0000256" key="8">
    <source>
        <dbReference type="ARBA" id="ARBA00022989"/>
    </source>
</evidence>
<keyword evidence="3 10" id="KW-0812">Transmembrane</keyword>
<dbReference type="Pfam" id="PF00122">
    <property type="entry name" value="E1-E2_ATPase"/>
    <property type="match status" value="1"/>
</dbReference>
<dbReference type="PROSITE" id="PS50846">
    <property type="entry name" value="HMA_2"/>
    <property type="match status" value="1"/>
</dbReference>
<comment type="similarity">
    <text evidence="2 10">Belongs to the cation transport ATPase (P-type) (TC 3.A.3) family. Type IB subfamily.</text>
</comment>
<dbReference type="InterPro" id="IPR001757">
    <property type="entry name" value="P_typ_ATPase"/>
</dbReference>
<dbReference type="Pfam" id="PF00403">
    <property type="entry name" value="HMA"/>
    <property type="match status" value="1"/>
</dbReference>
<protein>
    <submittedName>
        <fullName evidence="12">Heavy metal translocatin</fullName>
    </submittedName>
</protein>
<reference evidence="12 13" key="1">
    <citation type="journal article" date="2018" name="Nat. Ecol. Evol.">
        <title>Pezizomycetes genomes reveal the molecular basis of ectomycorrhizal truffle lifestyle.</title>
        <authorList>
            <person name="Murat C."/>
            <person name="Payen T."/>
            <person name="Noel B."/>
            <person name="Kuo A."/>
            <person name="Morin E."/>
            <person name="Chen J."/>
            <person name="Kohler A."/>
            <person name="Krizsan K."/>
            <person name="Balestrini R."/>
            <person name="Da Silva C."/>
            <person name="Montanini B."/>
            <person name="Hainaut M."/>
            <person name="Levati E."/>
            <person name="Barry K.W."/>
            <person name="Belfiori B."/>
            <person name="Cichocki N."/>
            <person name="Clum A."/>
            <person name="Dockter R.B."/>
            <person name="Fauchery L."/>
            <person name="Guy J."/>
            <person name="Iotti M."/>
            <person name="Le Tacon F."/>
            <person name="Lindquist E.A."/>
            <person name="Lipzen A."/>
            <person name="Malagnac F."/>
            <person name="Mello A."/>
            <person name="Molinier V."/>
            <person name="Miyauchi S."/>
            <person name="Poulain J."/>
            <person name="Riccioni C."/>
            <person name="Rubini A."/>
            <person name="Sitrit Y."/>
            <person name="Splivallo R."/>
            <person name="Traeger S."/>
            <person name="Wang M."/>
            <person name="Zifcakova L."/>
            <person name="Wipf D."/>
            <person name="Zambonelli A."/>
            <person name="Paolocci F."/>
            <person name="Nowrousian M."/>
            <person name="Ottonello S."/>
            <person name="Baldrian P."/>
            <person name="Spatafora J.W."/>
            <person name="Henrissat B."/>
            <person name="Nagy L.G."/>
            <person name="Aury J.M."/>
            <person name="Wincker P."/>
            <person name="Grigoriev I.V."/>
            <person name="Bonfante P."/>
            <person name="Martin F.M."/>
        </authorList>
    </citation>
    <scope>NUCLEOTIDE SEQUENCE [LARGE SCALE GENOMIC DNA]</scope>
    <source>
        <strain evidence="12 13">ATCC MYA-4762</strain>
    </source>
</reference>
<evidence type="ECO:0000256" key="2">
    <source>
        <dbReference type="ARBA" id="ARBA00006024"/>
    </source>
</evidence>
<dbReference type="OrthoDB" id="432719at2759"/>
<feature type="non-terminal residue" evidence="12">
    <location>
        <position position="1001"/>
    </location>
</feature>
<dbReference type="InterPro" id="IPR023214">
    <property type="entry name" value="HAD_sf"/>
</dbReference>
<dbReference type="InterPro" id="IPR059000">
    <property type="entry name" value="ATPase_P-type_domA"/>
</dbReference>
<keyword evidence="13" id="KW-1185">Reference proteome</keyword>
<dbReference type="GO" id="GO:0055070">
    <property type="term" value="P:copper ion homeostasis"/>
    <property type="evidence" value="ECO:0007669"/>
    <property type="project" value="TreeGrafter"/>
</dbReference>
<dbReference type="NCBIfam" id="TIGR01525">
    <property type="entry name" value="ATPase-IB_hvy"/>
    <property type="match status" value="1"/>
</dbReference>
<dbReference type="InterPro" id="IPR036163">
    <property type="entry name" value="HMA_dom_sf"/>
</dbReference>
<feature type="transmembrane region" description="Helical" evidence="10">
    <location>
        <begin position="350"/>
        <end position="368"/>
    </location>
</feature>
<comment type="subcellular location">
    <subcellularLocation>
        <location evidence="1">Membrane</location>
        <topology evidence="1">Multi-pass membrane protein</topology>
    </subcellularLocation>
</comment>
<dbReference type="CDD" id="cd02094">
    <property type="entry name" value="P-type_ATPase_Cu-like"/>
    <property type="match status" value="1"/>
</dbReference>
<dbReference type="SFLD" id="SFLDF00027">
    <property type="entry name" value="p-type_atpase"/>
    <property type="match status" value="1"/>
</dbReference>
<evidence type="ECO:0000256" key="6">
    <source>
        <dbReference type="ARBA" id="ARBA00022840"/>
    </source>
</evidence>
<dbReference type="InterPro" id="IPR006121">
    <property type="entry name" value="HMA_dom"/>
</dbReference>
<dbReference type="SFLD" id="SFLDG00002">
    <property type="entry name" value="C1.7:_P-type_atpase_like"/>
    <property type="match status" value="1"/>
</dbReference>
<dbReference type="AlphaFoldDB" id="A0A3N4M2W4"/>
<dbReference type="NCBIfam" id="TIGR01494">
    <property type="entry name" value="ATPase_P-type"/>
    <property type="match status" value="2"/>
</dbReference>
<dbReference type="Proteomes" id="UP000267821">
    <property type="component" value="Unassembled WGS sequence"/>
</dbReference>
<dbReference type="PRINTS" id="PR00119">
    <property type="entry name" value="CATATPASE"/>
</dbReference>
<dbReference type="EMBL" id="ML121541">
    <property type="protein sequence ID" value="RPB24645.1"/>
    <property type="molecule type" value="Genomic_DNA"/>
</dbReference>
<dbReference type="GO" id="GO:0005524">
    <property type="term" value="F:ATP binding"/>
    <property type="evidence" value="ECO:0007669"/>
    <property type="project" value="UniProtKB-UniRule"/>
</dbReference>
<dbReference type="InterPro" id="IPR023299">
    <property type="entry name" value="ATPase_P-typ_cyto_dom_N"/>
</dbReference>
<dbReference type="SFLD" id="SFLDS00003">
    <property type="entry name" value="Haloacid_Dehalogenase"/>
    <property type="match status" value="1"/>
</dbReference>
<dbReference type="PROSITE" id="PS01047">
    <property type="entry name" value="HMA_1"/>
    <property type="match status" value="1"/>
</dbReference>
<dbReference type="SUPFAM" id="SSF81653">
    <property type="entry name" value="Calcium ATPase, transduction domain A"/>
    <property type="match status" value="1"/>
</dbReference>
<dbReference type="Gene3D" id="3.40.1110.10">
    <property type="entry name" value="Calcium-transporting ATPase, cytoplasmic domain N"/>
    <property type="match status" value="1"/>
</dbReference>
<dbReference type="GO" id="GO:0016887">
    <property type="term" value="F:ATP hydrolysis activity"/>
    <property type="evidence" value="ECO:0007669"/>
    <property type="project" value="InterPro"/>
</dbReference>
<evidence type="ECO:0000256" key="5">
    <source>
        <dbReference type="ARBA" id="ARBA00022741"/>
    </source>
</evidence>
<keyword evidence="7" id="KW-1278">Translocase</keyword>
<feature type="transmembrane region" description="Helical" evidence="10">
    <location>
        <begin position="219"/>
        <end position="243"/>
    </location>
</feature>
<sequence length="1001" mass="109028">MQSGKSRKRHIEICEVCRSKEEKLASGIPLSRGATERQVLFEATFSIEGMTCSACTGKIDDTIRHFPGVKSVNVALMTNSARVEFEGMKEDAAKIVDEIEEIGFGCALESIKELNTDDAQIKVEREVQIRVDGMFCESCPTRIVEALQTFGDAIKVEKPLTTSDPIIQISYLANPPDLTIRRIISTLNAVHPDFSASIYCPPTIEERSRHIQHKELRRLILRTILCIIIAIPTFLIGIVWMSLVPKDNRIRRYFEAQMWAGQVTRLEWALLFLSTPVQFFIADVFHVRAYKEIKALWRPGSQVPILRRFYRFGSMNLLISLGVSIAYFASVGLLAMAATREGEFKGPHTTYFDSTVFLTMFLLIGRCLEAYSKIKTSDAVSMLGKLRPTEALLLELEGPPTTSYSTDTTTRSLAKENAPPAVKKIPVDMLEVGDTIIVQHGGSPPADGKISLGETKFDESSLTGEARPVQKKEGDVVFAGTINKGKAVRVVVSAVSGESMLDQIVKVVREGQTRRAPIERVADILTGYFVPVVTLIAISTWVIWLALGMSGVLPDYWLDVDEGSWPVWSLGFAIAVFVVACPCGIGLAAPTALFVGSGLAAKYGILAKGGGEAFQEASWLDVVVFDKTGTLTQGGEPKITDEEVFVNTVGQDEEGALGLELEVRKLVYAIATGLEEMSSHPLARAVVSHCEQQERANVTGSEVDEVPGRGLRGVFTINNTNNSYEAIIGNEAFMTENGVVELGDVTSSLLHSWKSRGKSVVLLAIKPRPNTTILPGFPQEAFTLAATFAAADPLRPEAPYVVKNLRASGISVWMISGDNPVTATAVADMVGIPRDNVIAGVLPTQKAEKIQYLQTHAPKRPRRTWYSKKTANPRAIVAMVGDGINDAPALAVSDVGVAIGSGSDVAIGSAKFILVSNNLCSLLTLTELSRKVFRRVKFNFFWACVYNLIALPVAAGVLYPVGMRELEPVWASLAMALSSVSVVCSSLLLRTKWYGAGFRPS</sequence>
<feature type="transmembrane region" description="Helical" evidence="10">
    <location>
        <begin position="567"/>
        <end position="595"/>
    </location>
</feature>
<keyword evidence="5 10" id="KW-0547">Nucleotide-binding</keyword>
<evidence type="ECO:0000256" key="9">
    <source>
        <dbReference type="ARBA" id="ARBA00023136"/>
    </source>
</evidence>
<dbReference type="SUPFAM" id="SSF56784">
    <property type="entry name" value="HAD-like"/>
    <property type="match status" value="1"/>
</dbReference>
<evidence type="ECO:0000256" key="7">
    <source>
        <dbReference type="ARBA" id="ARBA00022967"/>
    </source>
</evidence>
<dbReference type="FunFam" id="3.30.70.100:FF:000043">
    <property type="entry name" value="Copper-transporting ATPase 2"/>
    <property type="match status" value="1"/>
</dbReference>
<feature type="transmembrane region" description="Helical" evidence="10">
    <location>
        <begin position="317"/>
        <end position="338"/>
    </location>
</feature>
<feature type="transmembrane region" description="Helical" evidence="10">
    <location>
        <begin position="968"/>
        <end position="989"/>
    </location>
</feature>
<dbReference type="Gene3D" id="3.40.50.1000">
    <property type="entry name" value="HAD superfamily/HAD-like"/>
    <property type="match status" value="1"/>
</dbReference>
<evidence type="ECO:0000256" key="4">
    <source>
        <dbReference type="ARBA" id="ARBA00022723"/>
    </source>
</evidence>
<dbReference type="PROSITE" id="PS00154">
    <property type="entry name" value="ATPASE_E1_E2"/>
    <property type="match status" value="1"/>
</dbReference>
<feature type="domain" description="HMA" evidence="11">
    <location>
        <begin position="41"/>
        <end position="107"/>
    </location>
</feature>
<keyword evidence="4 10" id="KW-0479">Metal-binding</keyword>
<evidence type="ECO:0000256" key="10">
    <source>
        <dbReference type="RuleBase" id="RU362081"/>
    </source>
</evidence>
<keyword evidence="6 10" id="KW-0067">ATP-binding</keyword>
<dbReference type="InterPro" id="IPR044492">
    <property type="entry name" value="P_typ_ATPase_HD_dom"/>
</dbReference>
<dbReference type="PANTHER" id="PTHR43520">
    <property type="entry name" value="ATP7, ISOFORM B"/>
    <property type="match status" value="1"/>
</dbReference>
<dbReference type="STRING" id="1051890.A0A3N4M2W4"/>
<dbReference type="Gene3D" id="3.30.70.100">
    <property type="match status" value="1"/>
</dbReference>
<dbReference type="InterPro" id="IPR017969">
    <property type="entry name" value="Heavy-metal-associated_CS"/>
</dbReference>
<dbReference type="PANTHER" id="PTHR43520:SF32">
    <property type="entry name" value="COPPER RESISTANCE P-TYPE ATPASE (EUROFUNG)"/>
    <property type="match status" value="1"/>
</dbReference>
<dbReference type="SUPFAM" id="SSF81665">
    <property type="entry name" value="Calcium ATPase, transmembrane domain M"/>
    <property type="match status" value="1"/>
</dbReference>
<dbReference type="GO" id="GO:0016020">
    <property type="term" value="C:membrane"/>
    <property type="evidence" value="ECO:0007669"/>
    <property type="project" value="UniProtKB-SubCell"/>
</dbReference>
<dbReference type="GO" id="GO:0043682">
    <property type="term" value="F:P-type divalent copper transporter activity"/>
    <property type="evidence" value="ECO:0007669"/>
    <property type="project" value="TreeGrafter"/>
</dbReference>
<dbReference type="InterPro" id="IPR008250">
    <property type="entry name" value="ATPase_P-typ_transduc_dom_A_sf"/>
</dbReference>
<dbReference type="InParanoid" id="A0A3N4M2W4"/>
<dbReference type="CDD" id="cd00371">
    <property type="entry name" value="HMA"/>
    <property type="match status" value="1"/>
</dbReference>
<dbReference type="InterPro" id="IPR023298">
    <property type="entry name" value="ATPase_P-typ_TM_dom_sf"/>
</dbReference>
<dbReference type="SUPFAM" id="SSF55008">
    <property type="entry name" value="HMA, heavy metal-associated domain"/>
    <property type="match status" value="1"/>
</dbReference>
<gene>
    <name evidence="12" type="ORF">L211DRAFT_807964</name>
</gene>
<dbReference type="Gene3D" id="2.70.150.10">
    <property type="entry name" value="Calcium-transporting ATPase, cytoplasmic transduction domain A"/>
    <property type="match status" value="1"/>
</dbReference>
<dbReference type="FunFam" id="2.70.150.10:FF:000068">
    <property type="entry name" value="Copper resistance-associated P-type ATPase"/>
    <property type="match status" value="1"/>
</dbReference>
<keyword evidence="8 10" id="KW-1133">Transmembrane helix</keyword>
<feature type="transmembrane region" description="Helical" evidence="10">
    <location>
        <begin position="268"/>
        <end position="287"/>
    </location>
</feature>
<organism evidence="12 13">
    <name type="scientific">Terfezia boudieri ATCC MYA-4762</name>
    <dbReference type="NCBI Taxonomy" id="1051890"/>
    <lineage>
        <taxon>Eukaryota</taxon>
        <taxon>Fungi</taxon>
        <taxon>Dikarya</taxon>
        <taxon>Ascomycota</taxon>
        <taxon>Pezizomycotina</taxon>
        <taxon>Pezizomycetes</taxon>
        <taxon>Pezizales</taxon>
        <taxon>Pezizaceae</taxon>
        <taxon>Terfezia</taxon>
    </lineage>
</organism>
<dbReference type="GO" id="GO:0005507">
    <property type="term" value="F:copper ion binding"/>
    <property type="evidence" value="ECO:0007669"/>
    <property type="project" value="TreeGrafter"/>
</dbReference>
<dbReference type="InterPro" id="IPR036412">
    <property type="entry name" value="HAD-like_sf"/>
</dbReference>
<dbReference type="Pfam" id="PF00702">
    <property type="entry name" value="Hydrolase"/>
    <property type="match status" value="1"/>
</dbReference>
<feature type="transmembrane region" description="Helical" evidence="10">
    <location>
        <begin position="940"/>
        <end position="962"/>
    </location>
</feature>
<accession>A0A3N4M2W4</accession>
<keyword evidence="9 10" id="KW-0472">Membrane</keyword>
<evidence type="ECO:0000259" key="11">
    <source>
        <dbReference type="PROSITE" id="PS50846"/>
    </source>
</evidence>
<dbReference type="InterPro" id="IPR027256">
    <property type="entry name" value="P-typ_ATPase_IB"/>
</dbReference>
<proteinExistence type="inferred from homology"/>
<dbReference type="InterPro" id="IPR018303">
    <property type="entry name" value="ATPase_P-typ_P_site"/>
</dbReference>
<name>A0A3N4M2W4_9PEZI</name>
<evidence type="ECO:0000313" key="12">
    <source>
        <dbReference type="EMBL" id="RPB24645.1"/>
    </source>
</evidence>